<dbReference type="Pfam" id="PF13812">
    <property type="entry name" value="PPR_3"/>
    <property type="match status" value="1"/>
</dbReference>
<feature type="compositionally biased region" description="Basic and acidic residues" evidence="2">
    <location>
        <begin position="337"/>
        <end position="356"/>
    </location>
</feature>
<comment type="caution">
    <text evidence="3">The sequence shown here is derived from an EMBL/GenBank/DDBJ whole genome shotgun (WGS) entry which is preliminary data.</text>
</comment>
<proteinExistence type="inferred from homology"/>
<dbReference type="Pfam" id="PF13041">
    <property type="entry name" value="PPR_2"/>
    <property type="match status" value="1"/>
</dbReference>
<dbReference type="STRING" id="356882.A0A423X974"/>
<accession>A0A423X974</accession>
<dbReference type="InterPro" id="IPR050872">
    <property type="entry name" value="PPR_P_subfamily"/>
</dbReference>
<dbReference type="PANTHER" id="PTHR46128">
    <property type="entry name" value="MITOCHONDRIAL GROUP I INTRON SPLICING FACTOR CCM1"/>
    <property type="match status" value="1"/>
</dbReference>
<evidence type="ECO:0000256" key="1">
    <source>
        <dbReference type="ARBA" id="ARBA00007626"/>
    </source>
</evidence>
<evidence type="ECO:0000313" key="3">
    <source>
        <dbReference type="EMBL" id="ROW12230.1"/>
    </source>
</evidence>
<gene>
    <name evidence="3" type="ORF">VMCG_00368</name>
</gene>
<evidence type="ECO:0000313" key="4">
    <source>
        <dbReference type="Proteomes" id="UP000283895"/>
    </source>
</evidence>
<sequence>MYVCRSCLRKASTSLPRQPLVAPNTTAPWRTFATTSFLLQDKDHDWAKFKTAAKRQVKDMPADDRKDFKRKVQERMKRATKIELQYANDPYHIAENVVTKLKRGEFEKALVLTREASRDKQCVVSWNHLIEYEFKKFRLHSAMKLYNEMKKRAQLPNAQTFTIIFKGCAISQHPTVALGEAVKIYNAMLSSSRLKPNVIHMNAILDVCARAQDLETMFVILRSADKLRAPNNLTYTIILNAMRYQKSNYVDIDDSRKQKVEDIRKNIETTIQRAKLVWDEVMGRWKKGEIIMDEELLCAMGRVLLLGGPKQIDTVLALTADILGIPRLDQELPAAPKKADSEEPKAEVRPARRGPQEKQLQGPSKPIAGNNTLSLIMGILRKYRMTKLASKYWDHLTGRFDIVPDRKNYLDYLETLSTGNASGKAARVIQIMPANMVDASVIKRGLLLCLFDAYNPNAFENATMVFDAMRKKMSAPEAKCMKLFLKIAENDRKFEDKLKYPTLVSSKLAYARQMFDALDRVWEPLRLATNHLAFSGAATSSKSPEDSWKRTYGDRQELLEVARRFVALSDKILSQELLPIGSDDSRVTIIRRKVMNDHVFRMYEKQSELNKTSVEGKDDYSLAAAASY</sequence>
<name>A0A423X974_9PEZI</name>
<dbReference type="PANTHER" id="PTHR46128:SF329">
    <property type="entry name" value="MITOCHONDRIAL GROUP I INTRON SPLICING FACTOR DMR1"/>
    <property type="match status" value="1"/>
</dbReference>
<organism evidence="3 4">
    <name type="scientific">Cytospora schulzeri</name>
    <dbReference type="NCBI Taxonomy" id="448051"/>
    <lineage>
        <taxon>Eukaryota</taxon>
        <taxon>Fungi</taxon>
        <taxon>Dikarya</taxon>
        <taxon>Ascomycota</taxon>
        <taxon>Pezizomycotina</taxon>
        <taxon>Sordariomycetes</taxon>
        <taxon>Sordariomycetidae</taxon>
        <taxon>Diaporthales</taxon>
        <taxon>Cytosporaceae</taxon>
        <taxon>Cytospora</taxon>
    </lineage>
</organism>
<dbReference type="InterPro" id="IPR002885">
    <property type="entry name" value="PPR_rpt"/>
</dbReference>
<dbReference type="AlphaFoldDB" id="A0A423X974"/>
<keyword evidence="4" id="KW-1185">Reference proteome</keyword>
<evidence type="ECO:0008006" key="5">
    <source>
        <dbReference type="Google" id="ProtNLM"/>
    </source>
</evidence>
<dbReference type="Proteomes" id="UP000283895">
    <property type="component" value="Unassembled WGS sequence"/>
</dbReference>
<dbReference type="Gene3D" id="1.25.40.10">
    <property type="entry name" value="Tetratricopeptide repeat domain"/>
    <property type="match status" value="1"/>
</dbReference>
<reference evidence="3 4" key="1">
    <citation type="submission" date="2015-09" db="EMBL/GenBank/DDBJ databases">
        <title>Host preference determinants of Valsa canker pathogens revealed by comparative genomics.</title>
        <authorList>
            <person name="Yin Z."/>
            <person name="Huang L."/>
        </authorList>
    </citation>
    <scope>NUCLEOTIDE SEQUENCE [LARGE SCALE GENOMIC DNA]</scope>
    <source>
        <strain evidence="3 4">03-1</strain>
    </source>
</reference>
<dbReference type="OrthoDB" id="185373at2759"/>
<comment type="similarity">
    <text evidence="1">Belongs to the PPR family. P subfamily.</text>
</comment>
<protein>
    <recommendedName>
        <fullName evidence="5">Pentacotripeptide-repeat region of PRORP domain-containing protein</fullName>
    </recommendedName>
</protein>
<evidence type="ECO:0000256" key="2">
    <source>
        <dbReference type="SAM" id="MobiDB-lite"/>
    </source>
</evidence>
<dbReference type="InterPro" id="IPR011990">
    <property type="entry name" value="TPR-like_helical_dom_sf"/>
</dbReference>
<dbReference type="EMBL" id="LKEA01000001">
    <property type="protein sequence ID" value="ROW12230.1"/>
    <property type="molecule type" value="Genomic_DNA"/>
</dbReference>
<feature type="region of interest" description="Disordered" evidence="2">
    <location>
        <begin position="333"/>
        <end position="367"/>
    </location>
</feature>